<dbReference type="GO" id="GO:0005737">
    <property type="term" value="C:cytoplasm"/>
    <property type="evidence" value="ECO:0007669"/>
    <property type="project" value="TreeGrafter"/>
</dbReference>
<dbReference type="SMART" id="SM00325">
    <property type="entry name" value="RhoGEF"/>
    <property type="match status" value="1"/>
</dbReference>
<feature type="compositionally biased region" description="Basic and acidic residues" evidence="4">
    <location>
        <begin position="100"/>
        <end position="116"/>
    </location>
</feature>
<dbReference type="InterPro" id="IPR001331">
    <property type="entry name" value="GDS_CDC24_CS"/>
</dbReference>
<dbReference type="GO" id="GO:0005085">
    <property type="term" value="F:guanyl-nucleotide exchange factor activity"/>
    <property type="evidence" value="ECO:0007669"/>
    <property type="project" value="UniProtKB-KW"/>
</dbReference>
<dbReference type="SMART" id="SM00326">
    <property type="entry name" value="SH3"/>
    <property type="match status" value="1"/>
</dbReference>
<dbReference type="PROSITE" id="PS50002">
    <property type="entry name" value="SH3"/>
    <property type="match status" value="1"/>
</dbReference>
<dbReference type="Gene3D" id="2.30.29.30">
    <property type="entry name" value="Pleckstrin-homology domain (PH domain)/Phosphotyrosine-binding domain (PTB)"/>
    <property type="match status" value="1"/>
</dbReference>
<feature type="compositionally biased region" description="Basic and acidic residues" evidence="4">
    <location>
        <begin position="228"/>
        <end position="242"/>
    </location>
</feature>
<dbReference type="CDD" id="cd00160">
    <property type="entry name" value="RhoGEF"/>
    <property type="match status" value="1"/>
</dbReference>
<evidence type="ECO:0000256" key="4">
    <source>
        <dbReference type="SAM" id="MobiDB-lite"/>
    </source>
</evidence>
<comment type="caution">
    <text evidence="8">The sequence shown here is derived from an EMBL/GenBank/DDBJ whole genome shotgun (WGS) entry which is preliminary data.</text>
</comment>
<feature type="domain" description="SH3" evidence="5">
    <location>
        <begin position="943"/>
        <end position="1004"/>
    </location>
</feature>
<dbReference type="Proteomes" id="UP001159641">
    <property type="component" value="Unassembled WGS sequence"/>
</dbReference>
<dbReference type="Pfam" id="PF00621">
    <property type="entry name" value="RhoGEF"/>
    <property type="match status" value="1"/>
</dbReference>
<evidence type="ECO:0008006" key="10">
    <source>
        <dbReference type="Google" id="ProtNLM"/>
    </source>
</evidence>
<dbReference type="Pfam" id="PF00169">
    <property type="entry name" value="PH"/>
    <property type="match status" value="1"/>
</dbReference>
<name>A0AB34GU56_ESCRO</name>
<dbReference type="InterPro" id="IPR001452">
    <property type="entry name" value="SH3_domain"/>
</dbReference>
<dbReference type="CDD" id="cd11940">
    <property type="entry name" value="SH3_ARHGEF5_19"/>
    <property type="match status" value="1"/>
</dbReference>
<feature type="region of interest" description="Disordered" evidence="4">
    <location>
        <begin position="86"/>
        <end position="130"/>
    </location>
</feature>
<accession>A0AB34GU56</accession>
<dbReference type="PROSITE" id="PS50010">
    <property type="entry name" value="DH_2"/>
    <property type="match status" value="1"/>
</dbReference>
<dbReference type="InterPro" id="IPR011993">
    <property type="entry name" value="PH-like_dom_sf"/>
</dbReference>
<dbReference type="SUPFAM" id="SSF48065">
    <property type="entry name" value="DBL homology domain (DH-domain)"/>
    <property type="match status" value="1"/>
</dbReference>
<feature type="region of interest" description="Disordered" evidence="4">
    <location>
        <begin position="29"/>
        <end position="49"/>
    </location>
</feature>
<dbReference type="FunFam" id="1.20.900.10:FF:000007">
    <property type="entry name" value="rho guanine nucleotide exchange factor 19"/>
    <property type="match status" value="1"/>
</dbReference>
<evidence type="ECO:0000259" key="6">
    <source>
        <dbReference type="PROSITE" id="PS50003"/>
    </source>
</evidence>
<keyword evidence="2" id="KW-0344">Guanine-nucleotide releasing factor</keyword>
<organism evidence="8 9">
    <name type="scientific">Eschrichtius robustus</name>
    <name type="common">California gray whale</name>
    <name type="synonym">Eschrichtius gibbosus</name>
    <dbReference type="NCBI Taxonomy" id="9764"/>
    <lineage>
        <taxon>Eukaryota</taxon>
        <taxon>Metazoa</taxon>
        <taxon>Chordata</taxon>
        <taxon>Craniata</taxon>
        <taxon>Vertebrata</taxon>
        <taxon>Euteleostomi</taxon>
        <taxon>Mammalia</taxon>
        <taxon>Eutheria</taxon>
        <taxon>Laurasiatheria</taxon>
        <taxon>Artiodactyla</taxon>
        <taxon>Whippomorpha</taxon>
        <taxon>Cetacea</taxon>
        <taxon>Mysticeti</taxon>
        <taxon>Eschrichtiidae</taxon>
        <taxon>Eschrichtius</taxon>
    </lineage>
</organism>
<dbReference type="Pfam" id="PF15441">
    <property type="entry name" value="ARHGEF5_35"/>
    <property type="match status" value="1"/>
</dbReference>
<proteinExistence type="predicted"/>
<feature type="domain" description="DH" evidence="7">
    <location>
        <begin position="607"/>
        <end position="791"/>
    </location>
</feature>
<feature type="region of interest" description="Disordered" evidence="4">
    <location>
        <begin position="161"/>
        <end position="334"/>
    </location>
</feature>
<evidence type="ECO:0000313" key="9">
    <source>
        <dbReference type="Proteomes" id="UP001159641"/>
    </source>
</evidence>
<protein>
    <recommendedName>
        <fullName evidence="10">Rho guanine nucleotide exchange factor 5</fullName>
    </recommendedName>
</protein>
<dbReference type="EMBL" id="JAIQCJ010002089">
    <property type="protein sequence ID" value="KAJ8782843.1"/>
    <property type="molecule type" value="Genomic_DNA"/>
</dbReference>
<dbReference type="Gene3D" id="2.30.30.40">
    <property type="entry name" value="SH3 Domains"/>
    <property type="match status" value="1"/>
</dbReference>
<sequence>MEAEEPQHGASTPIPARVEFSVILAAPMRSRQTPALEPEAEEGEDPSYQWAGRHTLLDTRQRHVRGVNDCATESMTSFPIEASADVETNQENLTAEACDPPEHQEAGPQRPADRQARPPAPPELWACPNQGEYLDTASVSSELGSSMEVEFRPELTSLILETGQAEEEKETSPDTSAQTRCGPCCEERPAETNEPQDSESGPARQGSPEREGAVCLQKAEELEGEGQGEERLQGAGTPREDVCSDGLSGERAQMGEQVHGTEEEQRQKEQQSQDDVMLAEQGESKGRSGELGGLSSGEWDWRTQGHGDLERGERKSGELTGPEESRVEARYEENQSLVGKSVRVTGKQEDQGLQGKVMPVEGQEEKDSSVSFSQPSRSLPRHDCLILCRPPSRLPQEGALGCCMFSRSLQSLSTSRQPTALEEARPLYGGGRQPSLCRGPHAETATIQQAIAPNSRFVSATAFSCFFFEELKDLQASPPGPYQGPSGGPAVEKSPSLSDAIVFREKKPKEVMGGFSRRCSKLINSSQLLYQEYSDVFLNKEIQSQQRLDSLTEAPEPASPRQPRKALVSSESYLQRLSMASSGSLWQEIPVVRNSTVLLSMTHDDQKLQEAKFELIVSEASYLRSLHIAVDHFQHSEQLRATLSNQDHQWLFSRLQDVRDVSTMFLSDLEENFEGNIFTFQVCDVVLSHAANFRRVYLPYVTNQTYQERTFQSLLNSNSSFREVLEKLESDPICQRLSLKSFLILPFQRITRLKLLLQNILKRTQPGSSEEAEATKAHHALEELIRDCNNNVQRMRRTEELIYLSQKIEFECRIFPLISQSRWLVKSGELTALEFSISPGLRRKLNARPVHLHLFNDCLLLSRPREGSRFLVFDHAPFSSVRGEKCEMKLHGPHKNLFRLFLRDNAQGSQAEFLFRTETQSEKLRWISALAMPREELDLLECYESPQVQCLRAYKPRENDELALEKADVVMVTQQSSDGWLEGVRLSDGEQGWFPVQQVEFISNPEVRARNLKEAHRVKTARLQLVEQET</sequence>
<dbReference type="PANTHER" id="PTHR12845:SF2">
    <property type="entry name" value="DH DOMAIN-CONTAINING PROTEIN-RELATED"/>
    <property type="match status" value="1"/>
</dbReference>
<evidence type="ECO:0000313" key="8">
    <source>
        <dbReference type="EMBL" id="KAJ8782843.1"/>
    </source>
</evidence>
<dbReference type="FunFam" id="2.30.29.30:FF:000205">
    <property type="entry name" value="Rho guanine nucleotide exchange factor (GEF) 19"/>
    <property type="match status" value="1"/>
</dbReference>
<dbReference type="SMART" id="SM00233">
    <property type="entry name" value="PH"/>
    <property type="match status" value="1"/>
</dbReference>
<dbReference type="PANTHER" id="PTHR12845">
    <property type="entry name" value="GUANINE NUCLEOTIDE EXCHANGE FACTOR"/>
    <property type="match status" value="1"/>
</dbReference>
<evidence type="ECO:0000256" key="1">
    <source>
        <dbReference type="ARBA" id="ARBA00022443"/>
    </source>
</evidence>
<feature type="compositionally biased region" description="Basic and acidic residues" evidence="4">
    <location>
        <begin position="259"/>
        <end position="271"/>
    </location>
</feature>
<dbReference type="PROSITE" id="PS00741">
    <property type="entry name" value="DH_1"/>
    <property type="match status" value="1"/>
</dbReference>
<keyword evidence="9" id="KW-1185">Reference proteome</keyword>
<feature type="domain" description="PH" evidence="6">
    <location>
        <begin position="823"/>
        <end position="935"/>
    </location>
</feature>
<evidence type="ECO:0000259" key="5">
    <source>
        <dbReference type="PROSITE" id="PS50002"/>
    </source>
</evidence>
<dbReference type="Pfam" id="PF00018">
    <property type="entry name" value="SH3_1"/>
    <property type="match status" value="1"/>
</dbReference>
<dbReference type="FunFam" id="2.30.30.40:FF:000111">
    <property type="entry name" value="Rho guanine nucleotide exchange factor (GEF) 5"/>
    <property type="match status" value="1"/>
</dbReference>
<gene>
    <name evidence="8" type="ORF">J1605_009451</name>
</gene>
<evidence type="ECO:0000256" key="3">
    <source>
        <dbReference type="PROSITE-ProRule" id="PRU00192"/>
    </source>
</evidence>
<dbReference type="PROSITE" id="PS50003">
    <property type="entry name" value="PH_DOMAIN"/>
    <property type="match status" value="1"/>
</dbReference>
<dbReference type="SUPFAM" id="SSF50729">
    <property type="entry name" value="PH domain-like"/>
    <property type="match status" value="1"/>
</dbReference>
<evidence type="ECO:0000256" key="2">
    <source>
        <dbReference type="ARBA" id="ARBA00022658"/>
    </source>
</evidence>
<dbReference type="SUPFAM" id="SSF50044">
    <property type="entry name" value="SH3-domain"/>
    <property type="match status" value="1"/>
</dbReference>
<reference evidence="8 9" key="1">
    <citation type="submission" date="2022-11" db="EMBL/GenBank/DDBJ databases">
        <title>Whole genome sequence of Eschrichtius robustus ER-17-0199.</title>
        <authorList>
            <person name="Bruniche-Olsen A."/>
            <person name="Black A.N."/>
            <person name="Fields C.J."/>
            <person name="Walden K."/>
            <person name="Dewoody J.A."/>
        </authorList>
    </citation>
    <scope>NUCLEOTIDE SEQUENCE [LARGE SCALE GENOMIC DNA]</scope>
    <source>
        <strain evidence="8">ER-17-0199</strain>
        <tissue evidence="8">Blubber</tissue>
    </source>
</reference>
<evidence type="ECO:0000259" key="7">
    <source>
        <dbReference type="PROSITE" id="PS50010"/>
    </source>
</evidence>
<dbReference type="GO" id="GO:0035556">
    <property type="term" value="P:intracellular signal transduction"/>
    <property type="evidence" value="ECO:0007669"/>
    <property type="project" value="InterPro"/>
</dbReference>
<dbReference type="InterPro" id="IPR035899">
    <property type="entry name" value="DBL_dom_sf"/>
</dbReference>
<dbReference type="InterPro" id="IPR001849">
    <property type="entry name" value="PH_domain"/>
</dbReference>
<dbReference type="AlphaFoldDB" id="A0AB34GU56"/>
<dbReference type="GO" id="GO:0005634">
    <property type="term" value="C:nucleus"/>
    <property type="evidence" value="ECO:0007669"/>
    <property type="project" value="TreeGrafter"/>
</dbReference>
<dbReference type="InterPro" id="IPR047271">
    <property type="entry name" value="Ephexin-like"/>
</dbReference>
<dbReference type="Gene3D" id="1.20.900.10">
    <property type="entry name" value="Dbl homology (DH) domain"/>
    <property type="match status" value="1"/>
</dbReference>
<dbReference type="CDD" id="cd01221">
    <property type="entry name" value="PH_ephexin"/>
    <property type="match status" value="1"/>
</dbReference>
<dbReference type="InterPro" id="IPR036028">
    <property type="entry name" value="SH3-like_dom_sf"/>
</dbReference>
<keyword evidence="1 3" id="KW-0728">SH3 domain</keyword>
<dbReference type="InterPro" id="IPR000219">
    <property type="entry name" value="DH_dom"/>
</dbReference>
<feature type="compositionally biased region" description="Basic and acidic residues" evidence="4">
    <location>
        <begin position="299"/>
        <end position="333"/>
    </location>
</feature>
<dbReference type="InterPro" id="IPR029212">
    <property type="entry name" value="ARHGEF5/35_N"/>
</dbReference>
<dbReference type="InterPro" id="IPR047270">
    <property type="entry name" value="PH_ephexin"/>
</dbReference>